<proteinExistence type="predicted"/>
<dbReference type="InterPro" id="IPR032347">
    <property type="entry name" value="DUF4864"/>
</dbReference>
<protein>
    <submittedName>
        <fullName evidence="2">DUF4864 domain-containing protein</fullName>
    </submittedName>
</protein>
<name>A0ABW8UPR7_9RHOB</name>
<dbReference type="RefSeq" id="WP_407590620.1">
    <property type="nucleotide sequence ID" value="NZ_JBHDIY010000002.1"/>
</dbReference>
<dbReference type="EMBL" id="JBHDIY010000002">
    <property type="protein sequence ID" value="MFL4468875.1"/>
    <property type="molecule type" value="Genomic_DNA"/>
</dbReference>
<dbReference type="Pfam" id="PF16156">
    <property type="entry name" value="DUF4864"/>
    <property type="match status" value="1"/>
</dbReference>
<comment type="caution">
    <text evidence="2">The sequence shown here is derived from an EMBL/GenBank/DDBJ whole genome shotgun (WGS) entry which is preliminary data.</text>
</comment>
<keyword evidence="3" id="KW-1185">Reference proteome</keyword>
<dbReference type="Proteomes" id="UP001627408">
    <property type="component" value="Unassembled WGS sequence"/>
</dbReference>
<accession>A0ABW8UPR7</accession>
<feature type="signal peptide" evidence="1">
    <location>
        <begin position="1"/>
        <end position="20"/>
    </location>
</feature>
<organism evidence="2 3">
    <name type="scientific">Tateyamaria armeniaca</name>
    <dbReference type="NCBI Taxonomy" id="2518930"/>
    <lineage>
        <taxon>Bacteria</taxon>
        <taxon>Pseudomonadati</taxon>
        <taxon>Pseudomonadota</taxon>
        <taxon>Alphaproteobacteria</taxon>
        <taxon>Rhodobacterales</taxon>
        <taxon>Roseobacteraceae</taxon>
        <taxon>Tateyamaria</taxon>
    </lineage>
</organism>
<evidence type="ECO:0000313" key="2">
    <source>
        <dbReference type="EMBL" id="MFL4468875.1"/>
    </source>
</evidence>
<sequence>MRKWMMGVALASAMAGSAWAQGTEIEGVIGSQIEAFKSDNFAEAFEFASPNIRGIFRTPENFGRMVTQGYPMVWRPSEVTYLELREENGSYWQKVQIVDAEGRVHVLDYRMLETEAGWKINGVQLLESVGVSA</sequence>
<evidence type="ECO:0000313" key="3">
    <source>
        <dbReference type="Proteomes" id="UP001627408"/>
    </source>
</evidence>
<keyword evidence="1" id="KW-0732">Signal</keyword>
<gene>
    <name evidence="2" type="ORF">ACERZ8_02940</name>
</gene>
<evidence type="ECO:0000256" key="1">
    <source>
        <dbReference type="SAM" id="SignalP"/>
    </source>
</evidence>
<feature type="chain" id="PRO_5046363454" evidence="1">
    <location>
        <begin position="21"/>
        <end position="133"/>
    </location>
</feature>
<reference evidence="2 3" key="1">
    <citation type="submission" date="2024-08" db="EMBL/GenBank/DDBJ databases">
        <title>Tateyamaria sp. nov., isolated from marine algae.</title>
        <authorList>
            <person name="Choi B.J."/>
            <person name="Kim J.M."/>
            <person name="Lee J.K."/>
            <person name="Choi D.G."/>
            <person name="Bayburt H."/>
            <person name="Baek J.H."/>
            <person name="Han D.M."/>
            <person name="Jeon C.O."/>
        </authorList>
    </citation>
    <scope>NUCLEOTIDE SEQUENCE [LARGE SCALE GENOMIC DNA]</scope>
    <source>
        <strain evidence="2 3">KMU-156</strain>
    </source>
</reference>